<gene>
    <name evidence="14" type="primary">LOC111600121</name>
</gene>
<keyword evidence="8" id="KW-0862">Zinc</keyword>
<evidence type="ECO:0000256" key="2">
    <source>
        <dbReference type="ARBA" id="ARBA00004173"/>
    </source>
</evidence>
<dbReference type="GO" id="GO:0016485">
    <property type="term" value="P:protein processing"/>
    <property type="evidence" value="ECO:0007669"/>
    <property type="project" value="TreeGrafter"/>
</dbReference>
<dbReference type="OrthoDB" id="10250783at2759"/>
<dbReference type="FunFam" id="3.30.830.10:FF:000013">
    <property type="entry name" value="Mitochondrial presequence protease"/>
    <property type="match status" value="1"/>
</dbReference>
<reference evidence="14" key="1">
    <citation type="submission" date="2025-08" db="UniProtKB">
        <authorList>
            <consortium name="RefSeq"/>
        </authorList>
    </citation>
    <scope>IDENTIFICATION</scope>
    <source>
        <strain evidence="14">15085-1641.00</strain>
        <tissue evidence="14">Whole body</tissue>
    </source>
</reference>
<accession>A0A6J1LUR8</accession>
<dbReference type="FunFam" id="3.30.830.10:FF:000011">
    <property type="entry name" value="Presequence protease, mitochondrial"/>
    <property type="match status" value="1"/>
</dbReference>
<organism evidence="13 14">
    <name type="scientific">Drosophila hydei</name>
    <name type="common">Fruit fly</name>
    <dbReference type="NCBI Taxonomy" id="7224"/>
    <lineage>
        <taxon>Eukaryota</taxon>
        <taxon>Metazoa</taxon>
        <taxon>Ecdysozoa</taxon>
        <taxon>Arthropoda</taxon>
        <taxon>Hexapoda</taxon>
        <taxon>Insecta</taxon>
        <taxon>Pterygota</taxon>
        <taxon>Neoptera</taxon>
        <taxon>Endopterygota</taxon>
        <taxon>Diptera</taxon>
        <taxon>Brachycera</taxon>
        <taxon>Muscomorpha</taxon>
        <taxon>Ephydroidea</taxon>
        <taxon>Drosophilidae</taxon>
        <taxon>Drosophila</taxon>
    </lineage>
</organism>
<dbReference type="GeneID" id="111600121"/>
<feature type="domain" description="Peptidase M16C associated" evidence="12">
    <location>
        <begin position="527"/>
        <end position="774"/>
    </location>
</feature>
<evidence type="ECO:0000256" key="8">
    <source>
        <dbReference type="ARBA" id="ARBA00022833"/>
    </source>
</evidence>
<dbReference type="OMA" id="FPFQVHY"/>
<dbReference type="AlphaFoldDB" id="A0A6J1LUR8"/>
<keyword evidence="6" id="KW-0479">Metal-binding</keyword>
<evidence type="ECO:0000256" key="4">
    <source>
        <dbReference type="ARBA" id="ARBA00020167"/>
    </source>
</evidence>
<dbReference type="PANTHER" id="PTHR43016:SF13">
    <property type="entry name" value="PRESEQUENCE PROTEASE, MITOCHONDRIAL"/>
    <property type="match status" value="1"/>
</dbReference>
<dbReference type="GO" id="GO:0005759">
    <property type="term" value="C:mitochondrial matrix"/>
    <property type="evidence" value="ECO:0007669"/>
    <property type="project" value="TreeGrafter"/>
</dbReference>
<evidence type="ECO:0000256" key="5">
    <source>
        <dbReference type="ARBA" id="ARBA00022670"/>
    </source>
</evidence>
<keyword evidence="5" id="KW-0645">Protease</keyword>
<dbReference type="RefSeq" id="XP_023171854.1">
    <property type="nucleotide sequence ID" value="XM_023316086.2"/>
</dbReference>
<dbReference type="InterPro" id="IPR011765">
    <property type="entry name" value="Pept_M16_N"/>
</dbReference>
<dbReference type="GO" id="GO:0004222">
    <property type="term" value="F:metalloendopeptidase activity"/>
    <property type="evidence" value="ECO:0007669"/>
    <property type="project" value="TreeGrafter"/>
</dbReference>
<dbReference type="InterPro" id="IPR055130">
    <property type="entry name" value="PreP_C"/>
</dbReference>
<comment type="cofactor">
    <cofactor evidence="1">
        <name>Zn(2+)</name>
        <dbReference type="ChEBI" id="CHEBI:29105"/>
    </cofactor>
</comment>
<keyword evidence="10" id="KW-0482">Metalloprotease</keyword>
<dbReference type="Gene3D" id="3.30.830.10">
    <property type="entry name" value="Metalloenzyme, LuxS/M16 peptidase-like"/>
    <property type="match status" value="4"/>
</dbReference>
<evidence type="ECO:0000313" key="13">
    <source>
        <dbReference type="Proteomes" id="UP000504633"/>
    </source>
</evidence>
<dbReference type="SMART" id="SM01264">
    <property type="entry name" value="M16C_associated"/>
    <property type="match status" value="1"/>
</dbReference>
<dbReference type="Pfam" id="PF22516">
    <property type="entry name" value="PreP_C"/>
    <property type="match status" value="1"/>
</dbReference>
<protein>
    <recommendedName>
        <fullName evidence="4">Presequence protease, mitochondrial</fullName>
    </recommendedName>
</protein>
<keyword evidence="11" id="KW-0496">Mitochondrion</keyword>
<comment type="similarity">
    <text evidence="3">Belongs to the peptidase M16 family. PreP subfamily.</text>
</comment>
<evidence type="ECO:0000256" key="10">
    <source>
        <dbReference type="ARBA" id="ARBA00023049"/>
    </source>
</evidence>
<evidence type="ECO:0000256" key="6">
    <source>
        <dbReference type="ARBA" id="ARBA00022723"/>
    </source>
</evidence>
<dbReference type="PANTHER" id="PTHR43016">
    <property type="entry name" value="PRESEQUENCE PROTEASE"/>
    <property type="match status" value="1"/>
</dbReference>
<dbReference type="KEGG" id="dhe:111600121"/>
<dbReference type="GO" id="GO:0046872">
    <property type="term" value="F:metal ion binding"/>
    <property type="evidence" value="ECO:0007669"/>
    <property type="project" value="UniProtKB-KW"/>
</dbReference>
<name>A0A6J1LUR8_DROHY</name>
<keyword evidence="7" id="KW-0378">Hydrolase</keyword>
<proteinExistence type="inferred from homology"/>
<keyword evidence="13" id="KW-1185">Reference proteome</keyword>
<evidence type="ECO:0000256" key="11">
    <source>
        <dbReference type="ARBA" id="ARBA00023128"/>
    </source>
</evidence>
<evidence type="ECO:0000256" key="1">
    <source>
        <dbReference type="ARBA" id="ARBA00001947"/>
    </source>
</evidence>
<sequence length="1027" mass="118620">MHRSVKYLHGVPRSLCRALHETAVTRALSFSVEDIVRLVEPTADALYHRESLQVVTDRDYKYKEGQNYHGFQCERVEYISDFDLTSHTLRHMETGLELWYLNRNDTNNVFSINFRTPPVDSTGVAHVLEHLTLNGSEKYPVRDPFFKMLNRSVATNMNALTGADLTVYIFSTRNETDYRNIQRIYLDSVFRPSLLYIDYLQEGWRFEHKNVHDKRSEIIIKGIVYNEMIGIFSENSRLFRKGLVSNLLPELAYKYTAGGDPLEIPNLTYLKLIEFHQKYYHPSNARIFCYGSFDIMDTLEFLNEEYLYHYDYTDPAYSHVPLHPRWSSPHYAHLPCRLVSRGAPKDKQNQIGCALLMCDRTNVQEVFELNVLAELLIRGPNSAFYKGLVEPNFSGGFNRNTGYYFTSRDTYFAVGLQDVSAADFDRFYELFQQTLHKTFIKGFDPNHVESVLHKLEMSLKHQTADVGNTLLFSSMALWNHGGDVVANLRVSEMLRLLRAKLSENKYYLQQKVEQYFLTNSHKLTLTMSPDESYDENFREAEKKLITQKLSELSPGSLGKIYRNGIQLEATQKAKENTNVLPCLSLEDVDEPIGHPQLTEELIDNVPTQLCAVPTNDITYLNCLFNITSLSHDDAMLVPLFCNVFKNMGTRNHDFREFDKMILSKTANFDFKVKVVEDVEHGMSYKIGLLMTTYALDKNVKDMFALCEELLLNFKLDDTDRLKMLIENYISKLSVGIAVSGHLYAMLCSAALVSDAGQLKSHLLGIDHIDFMKNYIEQNSIEDIRDRLKDIGSKVFSKSNMRVAINSSEDFQPTVLEHYQTFLQNLPTFEDMTETSKLRLLEPSFQHYVMNVPVNYCAKSFFAVPYLHEDHPVLRVIAKLVSAKYLLPVVREQNGAYGTGARIGYDGLFHFYSYRDPHSRKTLDIFDKTYEWLAAMSDRLDHQTLFEAKLGVLQLLDWPTAPGELGIDYFILRVSHEDYCKYRSRVLSVTADEVRSVVHKYFKEEPRHVGKCILGPQRERIQSQIENV</sequence>
<evidence type="ECO:0000256" key="7">
    <source>
        <dbReference type="ARBA" id="ARBA00022801"/>
    </source>
</evidence>
<evidence type="ECO:0000313" key="14">
    <source>
        <dbReference type="RefSeq" id="XP_023171854.1"/>
    </source>
</evidence>
<comment type="subcellular location">
    <subcellularLocation>
        <location evidence="2">Mitochondrion</location>
    </subcellularLocation>
</comment>
<dbReference type="Pfam" id="PF05193">
    <property type="entry name" value="Peptidase_M16_C"/>
    <property type="match status" value="1"/>
</dbReference>
<keyword evidence="9" id="KW-0809">Transit peptide</keyword>
<evidence type="ECO:0000256" key="9">
    <source>
        <dbReference type="ARBA" id="ARBA00022946"/>
    </source>
</evidence>
<dbReference type="FunFam" id="3.30.830.10:FF:000009">
    <property type="entry name" value="Presequence protease, mitochondrial"/>
    <property type="match status" value="1"/>
</dbReference>
<dbReference type="InterPro" id="IPR011249">
    <property type="entry name" value="Metalloenz_LuxS/M16"/>
</dbReference>
<dbReference type="Pfam" id="PF00675">
    <property type="entry name" value="Peptidase_M16"/>
    <property type="match status" value="1"/>
</dbReference>
<evidence type="ECO:0000256" key="3">
    <source>
        <dbReference type="ARBA" id="ARBA00007575"/>
    </source>
</evidence>
<dbReference type="SUPFAM" id="SSF63411">
    <property type="entry name" value="LuxS/MPP-like metallohydrolase"/>
    <property type="match status" value="4"/>
</dbReference>
<dbReference type="InterPro" id="IPR007863">
    <property type="entry name" value="Peptidase_M16_C"/>
</dbReference>
<evidence type="ECO:0000259" key="12">
    <source>
        <dbReference type="SMART" id="SM01264"/>
    </source>
</evidence>
<dbReference type="Pfam" id="PF08367">
    <property type="entry name" value="M16C_assoc"/>
    <property type="match status" value="1"/>
</dbReference>
<dbReference type="Proteomes" id="UP000504633">
    <property type="component" value="Unplaced"/>
</dbReference>
<dbReference type="InterPro" id="IPR013578">
    <property type="entry name" value="Peptidase_M16C_assoc"/>
</dbReference>